<feature type="transmembrane region" description="Helical" evidence="1">
    <location>
        <begin position="129"/>
        <end position="149"/>
    </location>
</feature>
<feature type="transmembrane region" description="Helical" evidence="1">
    <location>
        <begin position="20"/>
        <end position="39"/>
    </location>
</feature>
<evidence type="ECO:0000259" key="2">
    <source>
        <dbReference type="Pfam" id="PF10277"/>
    </source>
</evidence>
<proteinExistence type="predicted"/>
<protein>
    <submittedName>
        <fullName evidence="3">Protein cwh43</fullName>
    </submittedName>
</protein>
<organism evidence="3 4">
    <name type="scientific">Coemansia pectinata</name>
    <dbReference type="NCBI Taxonomy" id="1052879"/>
    <lineage>
        <taxon>Eukaryota</taxon>
        <taxon>Fungi</taxon>
        <taxon>Fungi incertae sedis</taxon>
        <taxon>Zoopagomycota</taxon>
        <taxon>Kickxellomycotina</taxon>
        <taxon>Kickxellomycetes</taxon>
        <taxon>Kickxellales</taxon>
        <taxon>Kickxellaceae</taxon>
        <taxon>Coemansia</taxon>
    </lineage>
</organism>
<feature type="transmembrane region" description="Helical" evidence="1">
    <location>
        <begin position="51"/>
        <end position="70"/>
    </location>
</feature>
<feature type="transmembrane region" description="Helical" evidence="1">
    <location>
        <begin position="105"/>
        <end position="123"/>
    </location>
</feature>
<dbReference type="Pfam" id="PF10277">
    <property type="entry name" value="Frag1"/>
    <property type="match status" value="1"/>
</dbReference>
<comment type="caution">
    <text evidence="3">The sequence shown here is derived from an EMBL/GenBank/DDBJ whole genome shotgun (WGS) entry which is preliminary data.</text>
</comment>
<sequence length="174" mass="19671">MDLSPADFGVEAKNVKRNQLLIALTCPPRLLLHTLWYVLLSREAPTRAKALFGIGVLRTMICGGWVYVTLSDDHDVMMIAYMLLTLSYVDLLLKTGGQPESSQVGLLMFFGSIPPMIYFFISHKFRRVAGAYTSYAFFEWALIVFDVMFDPLAMVEFKALDFAVLSSKPDNLRE</sequence>
<keyword evidence="1" id="KW-0812">Transmembrane</keyword>
<gene>
    <name evidence="3" type="primary">CWH43_1</name>
    <name evidence="3" type="ORF">GGI19_000333</name>
</gene>
<dbReference type="InterPro" id="IPR019402">
    <property type="entry name" value="CWH43_N"/>
</dbReference>
<keyword evidence="4" id="KW-1185">Reference proteome</keyword>
<evidence type="ECO:0000313" key="3">
    <source>
        <dbReference type="EMBL" id="KAJ2757092.1"/>
    </source>
</evidence>
<evidence type="ECO:0000313" key="4">
    <source>
        <dbReference type="Proteomes" id="UP001140011"/>
    </source>
</evidence>
<keyword evidence="1" id="KW-0472">Membrane</keyword>
<dbReference type="AlphaFoldDB" id="A0A9W8GZM2"/>
<evidence type="ECO:0000256" key="1">
    <source>
        <dbReference type="SAM" id="Phobius"/>
    </source>
</evidence>
<accession>A0A9W8GZM2</accession>
<keyword evidence="1" id="KW-1133">Transmembrane helix</keyword>
<name>A0A9W8GZM2_9FUNG</name>
<dbReference type="Proteomes" id="UP001140011">
    <property type="component" value="Unassembled WGS sequence"/>
</dbReference>
<feature type="domain" description="CWH43-like N-terminal" evidence="2">
    <location>
        <begin position="105"/>
        <end position="159"/>
    </location>
</feature>
<dbReference type="EMBL" id="JANBUH010000007">
    <property type="protein sequence ID" value="KAJ2757092.1"/>
    <property type="molecule type" value="Genomic_DNA"/>
</dbReference>
<dbReference type="OrthoDB" id="68581at2759"/>
<reference evidence="3" key="1">
    <citation type="submission" date="2022-07" db="EMBL/GenBank/DDBJ databases">
        <title>Phylogenomic reconstructions and comparative analyses of Kickxellomycotina fungi.</title>
        <authorList>
            <person name="Reynolds N.K."/>
            <person name="Stajich J.E."/>
            <person name="Barry K."/>
            <person name="Grigoriev I.V."/>
            <person name="Crous P."/>
            <person name="Smith M.E."/>
        </authorList>
    </citation>
    <scope>NUCLEOTIDE SEQUENCE</scope>
    <source>
        <strain evidence="3">BCRC 34297</strain>
    </source>
</reference>